<dbReference type="SUPFAM" id="SSF51395">
    <property type="entry name" value="FMN-linked oxidoreductases"/>
    <property type="match status" value="1"/>
</dbReference>
<keyword evidence="7 9" id="KW-0665">Pyrimidine biosynthesis</keyword>
<dbReference type="InterPro" id="IPR024920">
    <property type="entry name" value="Dihydroorotate_DH_1"/>
</dbReference>
<dbReference type="HAMAP" id="MF_00224">
    <property type="entry name" value="DHO_dh_type1"/>
    <property type="match status" value="1"/>
</dbReference>
<comment type="subcellular location">
    <subcellularLocation>
        <location evidence="1 9">Cytoplasm</location>
    </subcellularLocation>
</comment>
<feature type="binding site" evidence="9">
    <location>
        <position position="129"/>
    </location>
    <ligand>
        <name>FMN</name>
        <dbReference type="ChEBI" id="CHEBI:58210"/>
    </ligand>
</feature>
<evidence type="ECO:0000313" key="12">
    <source>
        <dbReference type="Proteomes" id="UP000650524"/>
    </source>
</evidence>
<dbReference type="PROSITE" id="PS00911">
    <property type="entry name" value="DHODEHASE_1"/>
    <property type="match status" value="1"/>
</dbReference>
<feature type="binding site" evidence="9">
    <location>
        <begin position="71"/>
        <end position="75"/>
    </location>
    <ligand>
        <name>substrate</name>
    </ligand>
</feature>
<comment type="cofactor">
    <cofactor evidence="9">
        <name>FMN</name>
        <dbReference type="ChEBI" id="CHEBI:58210"/>
    </cofactor>
    <text evidence="9">Binds 1 FMN per subunit.</text>
</comment>
<dbReference type="UniPathway" id="UPA00070"/>
<feature type="binding site" evidence="9">
    <location>
        <position position="47"/>
    </location>
    <ligand>
        <name>substrate</name>
    </ligand>
</feature>
<evidence type="ECO:0000256" key="7">
    <source>
        <dbReference type="ARBA" id="ARBA00022975"/>
    </source>
</evidence>
<dbReference type="Pfam" id="PF01180">
    <property type="entry name" value="DHO_dh"/>
    <property type="match status" value="1"/>
</dbReference>
<comment type="caution">
    <text evidence="9">Lacks conserved residue(s) required for the propagation of feature annotation.</text>
</comment>
<feature type="binding site" evidence="9">
    <location>
        <position position="129"/>
    </location>
    <ligand>
        <name>substrate</name>
    </ligand>
</feature>
<comment type="function">
    <text evidence="9">Catalyzes the conversion of dihydroorotate to orotate.</text>
</comment>
<dbReference type="InterPro" id="IPR050074">
    <property type="entry name" value="DHO_dehydrogenase"/>
</dbReference>
<comment type="similarity">
    <text evidence="3 9">Belongs to the dihydroorotate dehydrogenase family. Type 1 subfamily.</text>
</comment>
<evidence type="ECO:0000256" key="9">
    <source>
        <dbReference type="HAMAP-Rule" id="MF_00224"/>
    </source>
</evidence>
<proteinExistence type="inferred from homology"/>
<name>A0A8J6N1C1_9DELT</name>
<feature type="binding site" evidence="9">
    <location>
        <begin position="245"/>
        <end position="246"/>
    </location>
    <ligand>
        <name>FMN</name>
        <dbReference type="ChEBI" id="CHEBI:58210"/>
    </ligand>
</feature>
<gene>
    <name evidence="9" type="primary">pyrD</name>
    <name evidence="11" type="ORF">H8E19_11145</name>
</gene>
<dbReference type="PANTHER" id="PTHR48109:SF1">
    <property type="entry name" value="DIHYDROOROTATE DEHYDROGENASE (FUMARATE)"/>
    <property type="match status" value="1"/>
</dbReference>
<dbReference type="GO" id="GO:0005737">
    <property type="term" value="C:cytoplasm"/>
    <property type="evidence" value="ECO:0007669"/>
    <property type="project" value="UniProtKB-SubCell"/>
</dbReference>
<evidence type="ECO:0000313" key="11">
    <source>
        <dbReference type="EMBL" id="MBC8177949.1"/>
    </source>
</evidence>
<dbReference type="PANTHER" id="PTHR48109">
    <property type="entry name" value="DIHYDROOROTATE DEHYDROGENASE (QUINONE), MITOCHONDRIAL-RELATED"/>
    <property type="match status" value="1"/>
</dbReference>
<dbReference type="CDD" id="cd04740">
    <property type="entry name" value="DHOD_1B_like"/>
    <property type="match status" value="1"/>
</dbReference>
<evidence type="ECO:0000256" key="2">
    <source>
        <dbReference type="ARBA" id="ARBA00004725"/>
    </source>
</evidence>
<dbReference type="FunFam" id="3.20.20.70:FF:000027">
    <property type="entry name" value="Dihydropyrimidine dehydrogenase [NADP(+)]"/>
    <property type="match status" value="1"/>
</dbReference>
<keyword evidence="5 9" id="KW-0285">Flavoprotein</keyword>
<dbReference type="InterPro" id="IPR033888">
    <property type="entry name" value="DHOD_1B"/>
</dbReference>
<reference evidence="11 12" key="1">
    <citation type="submission" date="2020-08" db="EMBL/GenBank/DDBJ databases">
        <title>Bridging the membrane lipid divide: bacteria of the FCB group superphylum have the potential to synthesize archaeal ether lipids.</title>
        <authorList>
            <person name="Villanueva L."/>
            <person name="Von Meijenfeldt F.A.B."/>
            <person name="Westbye A.B."/>
            <person name="Yadav S."/>
            <person name="Hopmans E.C."/>
            <person name="Dutilh B.E."/>
            <person name="Sinninghe Damste J.S."/>
        </authorList>
    </citation>
    <scope>NUCLEOTIDE SEQUENCE [LARGE SCALE GENOMIC DNA]</scope>
    <source>
        <strain evidence="11">NIOZ-UU27</strain>
    </source>
</reference>
<feature type="binding site" evidence="9">
    <location>
        <begin position="194"/>
        <end position="195"/>
    </location>
    <ligand>
        <name>substrate</name>
    </ligand>
</feature>
<dbReference type="InterPro" id="IPR005720">
    <property type="entry name" value="Dihydroorotate_DH_cat"/>
</dbReference>
<evidence type="ECO:0000256" key="4">
    <source>
        <dbReference type="ARBA" id="ARBA00022490"/>
    </source>
</evidence>
<feature type="binding site" evidence="9">
    <location>
        <position position="101"/>
    </location>
    <ligand>
        <name>FMN</name>
        <dbReference type="ChEBI" id="CHEBI:58210"/>
    </ligand>
</feature>
<dbReference type="Gene3D" id="3.20.20.70">
    <property type="entry name" value="Aldolase class I"/>
    <property type="match status" value="1"/>
</dbReference>
<evidence type="ECO:0000256" key="6">
    <source>
        <dbReference type="ARBA" id="ARBA00022643"/>
    </source>
</evidence>
<evidence type="ECO:0000256" key="8">
    <source>
        <dbReference type="ARBA" id="ARBA00023002"/>
    </source>
</evidence>
<dbReference type="InterPro" id="IPR013785">
    <property type="entry name" value="Aldolase_TIM"/>
</dbReference>
<feature type="binding site" evidence="9">
    <location>
        <position position="23"/>
    </location>
    <ligand>
        <name>FMN</name>
        <dbReference type="ChEBI" id="CHEBI:58210"/>
    </ligand>
</feature>
<evidence type="ECO:0000259" key="10">
    <source>
        <dbReference type="Pfam" id="PF01180"/>
    </source>
</evidence>
<dbReference type="InterPro" id="IPR049622">
    <property type="entry name" value="Dihydroorotate_DH_I"/>
</dbReference>
<protein>
    <recommendedName>
        <fullName evidence="9">Dihydroorotate dehydrogenase</fullName>
        <shortName evidence="9">DHOD</shortName>
        <shortName evidence="9">DHODase</shortName>
        <shortName evidence="9">DHOdehase</shortName>
        <ecNumber evidence="9">1.3.-.-</ecNumber>
    </recommendedName>
</protein>
<dbReference type="InterPro" id="IPR012135">
    <property type="entry name" value="Dihydroorotate_DH_1_2"/>
</dbReference>
<dbReference type="PROSITE" id="PS00912">
    <property type="entry name" value="DHODEHASE_2"/>
    <property type="match status" value="1"/>
</dbReference>
<accession>A0A8J6N1C1</accession>
<evidence type="ECO:0000256" key="1">
    <source>
        <dbReference type="ARBA" id="ARBA00004496"/>
    </source>
</evidence>
<keyword evidence="4 9" id="KW-0963">Cytoplasm</keyword>
<keyword evidence="8 9" id="KW-0560">Oxidoreductase</keyword>
<dbReference type="AlphaFoldDB" id="A0A8J6N1C1"/>
<dbReference type="EC" id="1.3.-.-" evidence="9"/>
<dbReference type="GO" id="GO:0044205">
    <property type="term" value="P:'de novo' UMP biosynthetic process"/>
    <property type="evidence" value="ECO:0007669"/>
    <property type="project" value="UniProtKB-UniRule"/>
</dbReference>
<feature type="binding site" evidence="9">
    <location>
        <position position="219"/>
    </location>
    <ligand>
        <name>FMN</name>
        <dbReference type="ChEBI" id="CHEBI:58210"/>
    </ligand>
</feature>
<feature type="binding site" evidence="9">
    <location>
        <begin position="267"/>
        <end position="268"/>
    </location>
    <ligand>
        <name>FMN</name>
        <dbReference type="ChEBI" id="CHEBI:58210"/>
    </ligand>
</feature>
<dbReference type="NCBIfam" id="NF005574">
    <property type="entry name" value="PRK07259.1"/>
    <property type="match status" value="1"/>
</dbReference>
<organism evidence="11 12">
    <name type="scientific">Candidatus Desulfacyla euxinica</name>
    <dbReference type="NCBI Taxonomy" id="2841693"/>
    <lineage>
        <taxon>Bacteria</taxon>
        <taxon>Deltaproteobacteria</taxon>
        <taxon>Candidatus Desulfacyla</taxon>
    </lineage>
</organism>
<keyword evidence="6 9" id="KW-0288">FMN</keyword>
<feature type="binding site" evidence="9">
    <location>
        <begin position="47"/>
        <end position="48"/>
    </location>
    <ligand>
        <name>FMN</name>
        <dbReference type="ChEBI" id="CHEBI:58210"/>
    </ligand>
</feature>
<dbReference type="PIRSF" id="PIRSF000164">
    <property type="entry name" value="DHO_oxidase"/>
    <property type="match status" value="1"/>
</dbReference>
<evidence type="ECO:0000256" key="5">
    <source>
        <dbReference type="ARBA" id="ARBA00022630"/>
    </source>
</evidence>
<dbReference type="GO" id="GO:0006207">
    <property type="term" value="P:'de novo' pyrimidine nucleobase biosynthetic process"/>
    <property type="evidence" value="ECO:0007669"/>
    <property type="project" value="InterPro"/>
</dbReference>
<comment type="pathway">
    <text evidence="2 9">Pyrimidine metabolism; UMP biosynthesis via de novo pathway.</text>
</comment>
<feature type="binding site" evidence="9">
    <location>
        <position position="167"/>
    </location>
    <ligand>
        <name>FMN</name>
        <dbReference type="ChEBI" id="CHEBI:58210"/>
    </ligand>
</feature>
<dbReference type="GO" id="GO:0004152">
    <property type="term" value="F:dihydroorotate dehydrogenase activity"/>
    <property type="evidence" value="ECO:0007669"/>
    <property type="project" value="UniProtKB-UniRule"/>
</dbReference>
<dbReference type="Proteomes" id="UP000650524">
    <property type="component" value="Unassembled WGS sequence"/>
</dbReference>
<dbReference type="NCBIfam" id="TIGR01037">
    <property type="entry name" value="pyrD_sub1_fam"/>
    <property type="match status" value="1"/>
</dbReference>
<sequence>MVHPDLRVKIGALELKNPVLTASGTFGYGREFSSLIDLDLLGGIVVKGVSLKPREGNPPPRIVETPCGMLNAIGLANVGLESFLKEKLPWLQGLNTAVIVNIYGHTVEEYGAVAAGLSGVKGISAIEVNISCPNVEQGGMAFGTDPDMSAKVTERVVKETDKPVIVKLSPNVTDIRKIAVAAADAGADALSLTNTLTGMAIDIERRVPKLANISGGLSGPAIRPVSLFMVHQVVRAVKIPVIGVGGIVDYRDALEFLIAGARAIQIGTANFVDPRASLDIIEGLRIFCQDKGIDRIEDVIGTLKI</sequence>
<dbReference type="InterPro" id="IPR001295">
    <property type="entry name" value="Dihydroorotate_DH_CS"/>
</dbReference>
<dbReference type="EMBL" id="JACNJD010000247">
    <property type="protein sequence ID" value="MBC8177949.1"/>
    <property type="molecule type" value="Genomic_DNA"/>
</dbReference>
<feature type="active site" description="Nucleophile" evidence="9">
    <location>
        <position position="132"/>
    </location>
</feature>
<comment type="caution">
    <text evidence="11">The sequence shown here is derived from an EMBL/GenBank/DDBJ whole genome shotgun (WGS) entry which is preliminary data.</text>
</comment>
<feature type="domain" description="Dihydroorotate dehydrogenase catalytic" evidence="10">
    <location>
        <begin position="6"/>
        <end position="285"/>
    </location>
</feature>
<comment type="catalytic activity">
    <reaction evidence="9">
        <text>(S)-dihydroorotate + A = orotate + AH2</text>
        <dbReference type="Rhea" id="RHEA:18073"/>
        <dbReference type="ChEBI" id="CHEBI:13193"/>
        <dbReference type="ChEBI" id="CHEBI:17499"/>
        <dbReference type="ChEBI" id="CHEBI:30839"/>
        <dbReference type="ChEBI" id="CHEBI:30864"/>
    </reaction>
</comment>
<evidence type="ECO:0000256" key="3">
    <source>
        <dbReference type="ARBA" id="ARBA00008008"/>
    </source>
</evidence>